<dbReference type="InterPro" id="IPR050910">
    <property type="entry name" value="JMJD6_ArgDemeth/LysHydrox"/>
</dbReference>
<dbReference type="EMBL" id="JH598254">
    <property type="status" value="NOT_ANNOTATED_CDS"/>
    <property type="molecule type" value="Genomic_DNA"/>
</dbReference>
<dbReference type="Proteomes" id="UP000011713">
    <property type="component" value="Unassembled WGS sequence"/>
</dbReference>
<proteinExistence type="predicted"/>
<dbReference type="EnsemblProtists" id="HpaT805733">
    <property type="protein sequence ID" value="HpaP805733"/>
    <property type="gene ID" value="HpaG805733"/>
</dbReference>
<reference evidence="3" key="1">
    <citation type="journal article" date="2010" name="Science">
        <title>Signatures of adaptation to obligate biotrophy in the Hyaloperonospora arabidopsidis genome.</title>
        <authorList>
            <person name="Baxter L."/>
            <person name="Tripathy S."/>
            <person name="Ishaque N."/>
            <person name="Boot N."/>
            <person name="Cabral A."/>
            <person name="Kemen E."/>
            <person name="Thines M."/>
            <person name="Ah-Fong A."/>
            <person name="Anderson R."/>
            <person name="Badejoko W."/>
            <person name="Bittner-Eddy P."/>
            <person name="Boore J.L."/>
            <person name="Chibucos M.C."/>
            <person name="Coates M."/>
            <person name="Dehal P."/>
            <person name="Delehaunty K."/>
            <person name="Dong S."/>
            <person name="Downton P."/>
            <person name="Dumas B."/>
            <person name="Fabro G."/>
            <person name="Fronick C."/>
            <person name="Fuerstenberg S.I."/>
            <person name="Fulton L."/>
            <person name="Gaulin E."/>
            <person name="Govers F."/>
            <person name="Hughes L."/>
            <person name="Humphray S."/>
            <person name="Jiang R.H."/>
            <person name="Judelson H."/>
            <person name="Kamoun S."/>
            <person name="Kyung K."/>
            <person name="Meijer H."/>
            <person name="Minx P."/>
            <person name="Morris P."/>
            <person name="Nelson J."/>
            <person name="Phuntumart V."/>
            <person name="Qutob D."/>
            <person name="Rehmany A."/>
            <person name="Rougon-Cardoso A."/>
            <person name="Ryden P."/>
            <person name="Torto-Alalibo T."/>
            <person name="Studholme D."/>
            <person name="Wang Y."/>
            <person name="Win J."/>
            <person name="Wood J."/>
            <person name="Clifton S.W."/>
            <person name="Rogers J."/>
            <person name="Van den Ackerveken G."/>
            <person name="Jones J.D."/>
            <person name="McDowell J.M."/>
            <person name="Beynon J."/>
            <person name="Tyler B.M."/>
        </authorList>
    </citation>
    <scope>NUCLEOTIDE SEQUENCE [LARGE SCALE GENOMIC DNA]</scope>
    <source>
        <strain evidence="3">Emoy2</strain>
    </source>
</reference>
<dbReference type="AlphaFoldDB" id="M4BH57"/>
<sequence>MVSNAGIVEQEIKLKDRYGRFVVPDVTADVIDKTKYPRFHEAHAMYVVQETGDAIFVPSGWYHQVKNLKDTISINHNWFNGYNIREVWGFLKREYAAVEHELDDLKEIGLVGRDFVDQCQVVMLANTGMNYVEFRELLYAKTIKMLSWCEHPENSDRMLVKRDLLSHLGYVSLSDTGTQKSTSAGPMWTCNWSYCVMLAAGPQTKQ</sequence>
<feature type="domain" description="JmjC" evidence="1">
    <location>
        <begin position="1"/>
        <end position="95"/>
    </location>
</feature>
<accession>M4BH57</accession>
<dbReference type="PROSITE" id="PS51184">
    <property type="entry name" value="JMJC"/>
    <property type="match status" value="1"/>
</dbReference>
<dbReference type="VEuPathDB" id="FungiDB:HpaG805733"/>
<dbReference type="GO" id="GO:0005634">
    <property type="term" value="C:nucleus"/>
    <property type="evidence" value="ECO:0007669"/>
    <property type="project" value="TreeGrafter"/>
</dbReference>
<protein>
    <recommendedName>
        <fullName evidence="1">JmjC domain-containing protein</fullName>
    </recommendedName>
</protein>
<dbReference type="InterPro" id="IPR003347">
    <property type="entry name" value="JmjC_dom"/>
</dbReference>
<dbReference type="Gene3D" id="2.60.120.650">
    <property type="entry name" value="Cupin"/>
    <property type="match status" value="1"/>
</dbReference>
<dbReference type="InterPro" id="IPR041667">
    <property type="entry name" value="Cupin_8"/>
</dbReference>
<dbReference type="GO" id="GO:0005737">
    <property type="term" value="C:cytoplasm"/>
    <property type="evidence" value="ECO:0007669"/>
    <property type="project" value="TreeGrafter"/>
</dbReference>
<dbReference type="HOGENOM" id="CLU_115626_0_0_1"/>
<keyword evidence="3" id="KW-1185">Reference proteome</keyword>
<dbReference type="eggNOG" id="KOG2131">
    <property type="taxonomic scope" value="Eukaryota"/>
</dbReference>
<dbReference type="Pfam" id="PF13621">
    <property type="entry name" value="Cupin_8"/>
    <property type="match status" value="1"/>
</dbReference>
<dbReference type="SUPFAM" id="SSF51197">
    <property type="entry name" value="Clavaminate synthase-like"/>
    <property type="match status" value="1"/>
</dbReference>
<name>M4BH57_HYAAE</name>
<dbReference type="STRING" id="559515.M4BH57"/>
<evidence type="ECO:0000259" key="1">
    <source>
        <dbReference type="PROSITE" id="PS51184"/>
    </source>
</evidence>
<evidence type="ECO:0000313" key="2">
    <source>
        <dbReference type="EnsemblProtists" id="HpaP805733"/>
    </source>
</evidence>
<dbReference type="InParanoid" id="M4BH57"/>
<dbReference type="PANTHER" id="PTHR12480:SF6">
    <property type="entry name" value="2-OXOGLUTARATE AND IRON-DEPENDENT OXYGENASE JMJD4"/>
    <property type="match status" value="1"/>
</dbReference>
<dbReference type="GO" id="GO:0045905">
    <property type="term" value="P:positive regulation of translational termination"/>
    <property type="evidence" value="ECO:0007669"/>
    <property type="project" value="TreeGrafter"/>
</dbReference>
<dbReference type="GO" id="GO:0043565">
    <property type="term" value="F:sequence-specific DNA binding"/>
    <property type="evidence" value="ECO:0007669"/>
    <property type="project" value="TreeGrafter"/>
</dbReference>
<organism evidence="2 3">
    <name type="scientific">Hyaloperonospora arabidopsidis (strain Emoy2)</name>
    <name type="common">Downy mildew agent</name>
    <name type="synonym">Peronospora arabidopsidis</name>
    <dbReference type="NCBI Taxonomy" id="559515"/>
    <lineage>
        <taxon>Eukaryota</taxon>
        <taxon>Sar</taxon>
        <taxon>Stramenopiles</taxon>
        <taxon>Oomycota</taxon>
        <taxon>Peronosporomycetes</taxon>
        <taxon>Peronosporales</taxon>
        <taxon>Peronosporaceae</taxon>
        <taxon>Hyaloperonospora</taxon>
    </lineage>
</organism>
<dbReference type="GO" id="GO:0016706">
    <property type="term" value="F:2-oxoglutarate-dependent dioxygenase activity"/>
    <property type="evidence" value="ECO:0007669"/>
    <property type="project" value="TreeGrafter"/>
</dbReference>
<dbReference type="PANTHER" id="PTHR12480">
    <property type="entry name" value="ARGININE DEMETHYLASE AND LYSYL-HYDROXYLASE JMJD"/>
    <property type="match status" value="1"/>
</dbReference>
<evidence type="ECO:0000313" key="3">
    <source>
        <dbReference type="Proteomes" id="UP000011713"/>
    </source>
</evidence>
<reference evidence="2" key="2">
    <citation type="submission" date="2015-06" db="UniProtKB">
        <authorList>
            <consortium name="EnsemblProtists"/>
        </authorList>
    </citation>
    <scope>IDENTIFICATION</scope>
    <source>
        <strain evidence="2">Emoy2</strain>
    </source>
</reference>